<organism evidence="10 11">
    <name type="scientific">Platanthera guangdongensis</name>
    <dbReference type="NCBI Taxonomy" id="2320717"/>
    <lineage>
        <taxon>Eukaryota</taxon>
        <taxon>Viridiplantae</taxon>
        <taxon>Streptophyta</taxon>
        <taxon>Embryophyta</taxon>
        <taxon>Tracheophyta</taxon>
        <taxon>Spermatophyta</taxon>
        <taxon>Magnoliopsida</taxon>
        <taxon>Liliopsida</taxon>
        <taxon>Asparagales</taxon>
        <taxon>Orchidaceae</taxon>
        <taxon>Orchidoideae</taxon>
        <taxon>Orchideae</taxon>
        <taxon>Orchidinae</taxon>
        <taxon>Platanthera</taxon>
    </lineage>
</organism>
<dbReference type="EMBL" id="JBBWWR010000013">
    <property type="protein sequence ID" value="KAK8955737.1"/>
    <property type="molecule type" value="Genomic_DNA"/>
</dbReference>
<keyword evidence="4" id="KW-0863">Zinc-finger</keyword>
<evidence type="ECO:0000313" key="11">
    <source>
        <dbReference type="Proteomes" id="UP001412067"/>
    </source>
</evidence>
<evidence type="ECO:0000256" key="3">
    <source>
        <dbReference type="ARBA" id="ARBA00022737"/>
    </source>
</evidence>
<evidence type="ECO:0000256" key="8">
    <source>
        <dbReference type="ARBA" id="ARBA00023242"/>
    </source>
</evidence>
<evidence type="ECO:0000256" key="6">
    <source>
        <dbReference type="ARBA" id="ARBA00023015"/>
    </source>
</evidence>
<proteinExistence type="predicted"/>
<evidence type="ECO:0000259" key="9">
    <source>
        <dbReference type="SMART" id="SM00336"/>
    </source>
</evidence>
<sequence length="106" mass="11607">MVRNLDALASSVACSRHVEMLHSCPLPNPLHLFRRLAGARRLVTKLQCDVCGAEQASVLCCADEVVLCTGCNVRIHSANKLGGKHCRFFLQLRRRVHGAGIESISL</sequence>
<evidence type="ECO:0000256" key="5">
    <source>
        <dbReference type="ARBA" id="ARBA00022833"/>
    </source>
</evidence>
<keyword evidence="2" id="KW-0479">Metal-binding</keyword>
<comment type="caution">
    <text evidence="10">The sequence shown here is derived from an EMBL/GenBank/DDBJ whole genome shotgun (WGS) entry which is preliminary data.</text>
</comment>
<dbReference type="InterPro" id="IPR049808">
    <property type="entry name" value="CONSTANS-like_Bbox1"/>
</dbReference>
<feature type="domain" description="B box-type" evidence="9">
    <location>
        <begin position="43"/>
        <end position="90"/>
    </location>
</feature>
<comment type="subcellular location">
    <subcellularLocation>
        <location evidence="1">Nucleus</location>
    </subcellularLocation>
</comment>
<gene>
    <name evidence="10" type="ORF">KSP40_PGU008826</name>
</gene>
<keyword evidence="5" id="KW-0862">Zinc</keyword>
<keyword evidence="3" id="KW-0677">Repeat</keyword>
<dbReference type="SMART" id="SM00336">
    <property type="entry name" value="BBOX"/>
    <property type="match status" value="1"/>
</dbReference>
<name>A0ABR2M0W2_9ASPA</name>
<dbReference type="PANTHER" id="PTHR31832:SF52">
    <property type="entry name" value="B-BOX ZINC FINGER PROTEIN 21"/>
    <property type="match status" value="1"/>
</dbReference>
<reference evidence="10 11" key="1">
    <citation type="journal article" date="2022" name="Nat. Plants">
        <title>Genomes of leafy and leafless Platanthera orchids illuminate the evolution of mycoheterotrophy.</title>
        <authorList>
            <person name="Li M.H."/>
            <person name="Liu K.W."/>
            <person name="Li Z."/>
            <person name="Lu H.C."/>
            <person name="Ye Q.L."/>
            <person name="Zhang D."/>
            <person name="Wang J.Y."/>
            <person name="Li Y.F."/>
            <person name="Zhong Z.M."/>
            <person name="Liu X."/>
            <person name="Yu X."/>
            <person name="Liu D.K."/>
            <person name="Tu X.D."/>
            <person name="Liu B."/>
            <person name="Hao Y."/>
            <person name="Liao X.Y."/>
            <person name="Jiang Y.T."/>
            <person name="Sun W.H."/>
            <person name="Chen J."/>
            <person name="Chen Y.Q."/>
            <person name="Ai Y."/>
            <person name="Zhai J.W."/>
            <person name="Wu S.S."/>
            <person name="Zhou Z."/>
            <person name="Hsiao Y.Y."/>
            <person name="Wu W.L."/>
            <person name="Chen Y.Y."/>
            <person name="Lin Y.F."/>
            <person name="Hsu J.L."/>
            <person name="Li C.Y."/>
            <person name="Wang Z.W."/>
            <person name="Zhao X."/>
            <person name="Zhong W.Y."/>
            <person name="Ma X.K."/>
            <person name="Ma L."/>
            <person name="Huang J."/>
            <person name="Chen G.Z."/>
            <person name="Huang M.Z."/>
            <person name="Huang L."/>
            <person name="Peng D.H."/>
            <person name="Luo Y.B."/>
            <person name="Zou S.Q."/>
            <person name="Chen S.P."/>
            <person name="Lan S."/>
            <person name="Tsai W.C."/>
            <person name="Van de Peer Y."/>
            <person name="Liu Z.J."/>
        </authorList>
    </citation>
    <scope>NUCLEOTIDE SEQUENCE [LARGE SCALE GENOMIC DNA]</scope>
    <source>
        <strain evidence="10">Lor288</strain>
    </source>
</reference>
<dbReference type="CDD" id="cd19821">
    <property type="entry name" value="Bbox1_BBX-like"/>
    <property type="match status" value="1"/>
</dbReference>
<keyword evidence="11" id="KW-1185">Reference proteome</keyword>
<evidence type="ECO:0000256" key="4">
    <source>
        <dbReference type="ARBA" id="ARBA00022771"/>
    </source>
</evidence>
<dbReference type="Proteomes" id="UP001412067">
    <property type="component" value="Unassembled WGS sequence"/>
</dbReference>
<evidence type="ECO:0000256" key="2">
    <source>
        <dbReference type="ARBA" id="ARBA00022723"/>
    </source>
</evidence>
<evidence type="ECO:0000313" key="10">
    <source>
        <dbReference type="EMBL" id="KAK8955737.1"/>
    </source>
</evidence>
<evidence type="ECO:0000256" key="1">
    <source>
        <dbReference type="ARBA" id="ARBA00004123"/>
    </source>
</evidence>
<accession>A0ABR2M0W2</accession>
<evidence type="ECO:0000256" key="7">
    <source>
        <dbReference type="ARBA" id="ARBA00023163"/>
    </source>
</evidence>
<keyword evidence="8" id="KW-0539">Nucleus</keyword>
<keyword evidence="7" id="KW-0804">Transcription</keyword>
<dbReference type="InterPro" id="IPR000315">
    <property type="entry name" value="Znf_B-box"/>
</dbReference>
<keyword evidence="6" id="KW-0805">Transcription regulation</keyword>
<protein>
    <submittedName>
        <fullName evidence="10">Salt tolerance-like protein</fullName>
    </submittedName>
</protein>
<dbReference type="PANTHER" id="PTHR31832">
    <property type="entry name" value="B-BOX ZINC FINGER PROTEIN 22"/>
    <property type="match status" value="1"/>
</dbReference>
<dbReference type="InterPro" id="IPR051979">
    <property type="entry name" value="B-box_zinc_finger"/>
</dbReference>